<proteinExistence type="predicted"/>
<dbReference type="RefSeq" id="WP_066289986.1">
    <property type="nucleotide sequence ID" value="NZ_CP016761.1"/>
</dbReference>
<evidence type="ECO:0000313" key="1">
    <source>
        <dbReference type="EMBL" id="ANX12518.1"/>
    </source>
</evidence>
<dbReference type="KEGG" id="far:ABE41_010900"/>
<evidence type="ECO:0000313" key="2">
    <source>
        <dbReference type="Proteomes" id="UP000077412"/>
    </source>
</evidence>
<dbReference type="AlphaFoldDB" id="A0A1B1Z4Y9"/>
<dbReference type="Proteomes" id="UP000077412">
    <property type="component" value="Chromosome"/>
</dbReference>
<accession>A0A1B1Z4Y9</accession>
<reference evidence="1 2" key="1">
    <citation type="submission" date="2016-08" db="EMBL/GenBank/DDBJ databases">
        <title>Complete genome sequence of Fictibacillus arsenicus G25-54, a strain with toxicity to nematodes and a potential arsenic-resistance activity.</title>
        <authorList>
            <person name="Zheng Z."/>
        </authorList>
    </citation>
    <scope>NUCLEOTIDE SEQUENCE [LARGE SCALE GENOMIC DNA]</scope>
    <source>
        <strain evidence="1 2">G25-54</strain>
    </source>
</reference>
<dbReference type="STRING" id="255247.ABE41_010900"/>
<dbReference type="EMBL" id="CP016761">
    <property type="protein sequence ID" value="ANX12518.1"/>
    <property type="molecule type" value="Genomic_DNA"/>
</dbReference>
<dbReference type="Pfam" id="PF10720">
    <property type="entry name" value="DUF2515"/>
    <property type="match status" value="1"/>
</dbReference>
<keyword evidence="2" id="KW-1185">Reference proteome</keyword>
<name>A0A1B1Z4Y9_9BACL</name>
<organism evidence="1 2">
    <name type="scientific">Fictibacillus arsenicus</name>
    <dbReference type="NCBI Taxonomy" id="255247"/>
    <lineage>
        <taxon>Bacteria</taxon>
        <taxon>Bacillati</taxon>
        <taxon>Bacillota</taxon>
        <taxon>Bacilli</taxon>
        <taxon>Bacillales</taxon>
        <taxon>Fictibacillaceae</taxon>
        <taxon>Fictibacillus</taxon>
    </lineage>
</organism>
<dbReference type="InterPro" id="IPR019658">
    <property type="entry name" value="DUF2515"/>
</dbReference>
<sequence>MRRSKRIYTKLTLIPLHIIIRPFFTVKKKKVIWELNANQKQQLQRKWNKIFEFSEGLSITFQKDKELIERIKRETSLNNKNNITRTAAYLSFYKSHPEVHWSFLAHMVSRNAGYFMTDLKGEFLPDLIDRSVIEELYFMLEKGNSMIFQDAYPQLLLYEESKRRNISLFNLCKFFNVSSFMEGIWEMFFDGDRTPLLPTAQIINEQSHIEKHLIRTEQFHKLQNQISFKLQEWLHLSQILFPVMPINNTIGDTMQGFETIEKRIMLGQNLYVMLFQHNNFDPVYNFAENNQHTGSRSDYDSVVFAASKKQNTGSPKEKLSLFKTKKNQRLYSPKLEAVWNKNFHGPFHSSDWFSNPQKIISQIRLVSKPSSQIWMAYWAGLHQIETVYLLIQYYRLIKKK</sequence>
<evidence type="ECO:0008006" key="3">
    <source>
        <dbReference type="Google" id="ProtNLM"/>
    </source>
</evidence>
<protein>
    <recommendedName>
        <fullName evidence="3">DUF2515 domain-containing protein</fullName>
    </recommendedName>
</protein>
<gene>
    <name evidence="1" type="ORF">ABE41_010900</name>
</gene>